<gene>
    <name evidence="1" type="primary">ygbA</name>
    <name evidence="1" type="ORF">TUM4630_24660</name>
</gene>
<comment type="caution">
    <text evidence="1">The sequence shown here is derived from an EMBL/GenBank/DDBJ whole genome shotgun (WGS) entry which is preliminary data.</text>
</comment>
<evidence type="ECO:0000313" key="1">
    <source>
        <dbReference type="EMBL" id="GIU48416.1"/>
    </source>
</evidence>
<dbReference type="NCBIfam" id="NF007715">
    <property type="entry name" value="PRK10410.1-3"/>
    <property type="match status" value="1"/>
</dbReference>
<evidence type="ECO:0008006" key="3">
    <source>
        <dbReference type="Google" id="ProtNLM"/>
    </source>
</evidence>
<proteinExistence type="predicted"/>
<dbReference type="EMBL" id="BPFB01000029">
    <property type="protein sequence ID" value="GIU48416.1"/>
    <property type="molecule type" value="Genomic_DNA"/>
</dbReference>
<dbReference type="Proteomes" id="UP000761574">
    <property type="component" value="Unassembled WGS sequence"/>
</dbReference>
<accession>A0ABQ4PKI5</accession>
<dbReference type="InterPro" id="IPR020483">
    <property type="entry name" value="Uncharacterised_YgbA"/>
</dbReference>
<name>A0ABQ4PKI5_9GAMM</name>
<organism evidence="1 2">
    <name type="scientific">Shewanella algidipiscicola</name>
    <dbReference type="NCBI Taxonomy" id="614070"/>
    <lineage>
        <taxon>Bacteria</taxon>
        <taxon>Pseudomonadati</taxon>
        <taxon>Pseudomonadota</taxon>
        <taxon>Gammaproteobacteria</taxon>
        <taxon>Alteromonadales</taxon>
        <taxon>Shewanellaceae</taxon>
        <taxon>Shewanella</taxon>
    </lineage>
</organism>
<evidence type="ECO:0000313" key="2">
    <source>
        <dbReference type="Proteomes" id="UP000761574"/>
    </source>
</evidence>
<protein>
    <recommendedName>
        <fullName evidence="3">Nitrous oxide-stimulated promoter</fullName>
    </recommendedName>
</protein>
<reference evidence="1 2" key="1">
    <citation type="submission" date="2021-05" db="EMBL/GenBank/DDBJ databases">
        <title>Molecular characterization for Shewanella algae harboring chromosomal blaOXA-55-like strains isolated from clinical and environment sample.</title>
        <authorList>
            <person name="Ohama Y."/>
            <person name="Aoki K."/>
            <person name="Harada S."/>
            <person name="Moriya K."/>
            <person name="Ishii Y."/>
            <person name="Tateda K."/>
        </authorList>
    </citation>
    <scope>NUCLEOTIDE SEQUENCE [LARGE SCALE GENOMIC DNA]</scope>
    <source>
        <strain evidence="1 2">LMG 23746</strain>
    </source>
</reference>
<dbReference type="Pfam" id="PF11756">
    <property type="entry name" value="YgbA_NO"/>
    <property type="match status" value="1"/>
</dbReference>
<keyword evidence="2" id="KW-1185">Reference proteome</keyword>
<dbReference type="NCBIfam" id="NF007714">
    <property type="entry name" value="PRK10410.1-2"/>
    <property type="match status" value="1"/>
</dbReference>
<sequence>MRTFIKYVMTFVFNIYARYSQHNLANNSGNPMDDVLLNGRLKREFETIKAMVQIYCKAHCPAKGKLEACQQCQDFLAYAHTKLDRCPYGQAKPTCNKCPVHCYKPELKAKARQIMVFAGPRMLLPHPIMAMRHLWAERAPVPSKPPVASSNRHQRLAQK</sequence>